<feature type="signal peptide" evidence="11">
    <location>
        <begin position="1"/>
        <end position="19"/>
    </location>
</feature>
<evidence type="ECO:0000259" key="13">
    <source>
        <dbReference type="PROSITE" id="PS51352"/>
    </source>
</evidence>
<dbReference type="FunFam" id="3.40.30.10:FF:000073">
    <property type="entry name" value="Sulfhydryl oxidase"/>
    <property type="match status" value="1"/>
</dbReference>
<keyword evidence="4 11" id="KW-0732">Signal</keyword>
<dbReference type="FunFam" id="3.40.30.10:FF:000080">
    <property type="entry name" value="Sulfhydryl oxidase"/>
    <property type="match status" value="1"/>
</dbReference>
<keyword evidence="5 10" id="KW-0274">FAD</keyword>
<dbReference type="InterPro" id="IPR039798">
    <property type="entry name" value="Sulfhydryl_oxidase"/>
</dbReference>
<dbReference type="InterPro" id="IPR017937">
    <property type="entry name" value="Thioredoxin_CS"/>
</dbReference>
<dbReference type="SUPFAM" id="SSF52833">
    <property type="entry name" value="Thioredoxin-like"/>
    <property type="match status" value="1"/>
</dbReference>
<evidence type="ECO:0000256" key="11">
    <source>
        <dbReference type="SAM" id="SignalP"/>
    </source>
</evidence>
<evidence type="ECO:0000256" key="6">
    <source>
        <dbReference type="ARBA" id="ARBA00023002"/>
    </source>
</evidence>
<comment type="caution">
    <text evidence="14">The sequence shown here is derived from an EMBL/GenBank/DDBJ whole genome shotgun (WGS) entry which is preliminary data.</text>
</comment>
<dbReference type="Pfam" id="PF04777">
    <property type="entry name" value="Evr1_Alr"/>
    <property type="match status" value="1"/>
</dbReference>
<dbReference type="InterPro" id="IPR013766">
    <property type="entry name" value="Thioredoxin_domain"/>
</dbReference>
<evidence type="ECO:0000259" key="12">
    <source>
        <dbReference type="PROSITE" id="PS51324"/>
    </source>
</evidence>
<dbReference type="PANTHER" id="PTHR22897">
    <property type="entry name" value="QUIESCIN Q6-RELATED SULFHYDRYL OXIDASE"/>
    <property type="match status" value="1"/>
</dbReference>
<comment type="catalytic activity">
    <reaction evidence="9 10">
        <text>2 R'C(R)SH + O2 = R'C(R)S-S(R)CR' + H2O2</text>
        <dbReference type="Rhea" id="RHEA:17357"/>
        <dbReference type="ChEBI" id="CHEBI:15379"/>
        <dbReference type="ChEBI" id="CHEBI:16240"/>
        <dbReference type="ChEBI" id="CHEBI:16520"/>
        <dbReference type="ChEBI" id="CHEBI:17412"/>
        <dbReference type="EC" id="1.8.3.2"/>
    </reaction>
</comment>
<keyword evidence="15" id="KW-1185">Reference proteome</keyword>
<feature type="domain" description="Thioredoxin" evidence="13">
    <location>
        <begin position="25"/>
        <end position="157"/>
    </location>
</feature>
<dbReference type="Pfam" id="PF18108">
    <property type="entry name" value="QSOX_Trx1"/>
    <property type="match status" value="1"/>
</dbReference>
<dbReference type="SUPFAM" id="SSF69000">
    <property type="entry name" value="FAD-dependent thiol oxidase"/>
    <property type="match status" value="1"/>
</dbReference>
<sequence>MSIIIRFQLVLLLTYFVVSLKLEDKSYNDLAKSHGLYGSDTKVIVLNVTNFKKSVYGTSNAWLVEFYNSWCGACQRFAPMWSNLAADVHDWRDVIKIAALDCADDDNNPFCREYEIMHYPSLRFFSANSKVGILGTEVEKGKTEEDIRHNLVHFLKKEQLEGRGSNWPNIIPYRSNDVLNLWKNVPESTRFAFLIFEEKESYLGTEVILDLHSIKNIQIRRVINENEALCKLMGVFTFPSLVVLERSQNVFPLKVEENSRVLFCKQIKSFLQEHKVLLPENIGNPIAYSSSTKSIVSTKQREHFENAVEQFGLVFQVDLENTIQYSLKSEIPVRKFISGHPLEALKKYLSVLVKYFPTYARGRMFLEKLKFKVQDLSTLKGQIFLEIVESLEAEMKPVFSNSDGWLGCKGSEKRYRGYPCGLWITFHTLTTNAVIENGNDPNFNSLEVLEAMLGYITHFFGCQECSRHFQEMAEKSMRQNVTSPEQSVLWLWSAHNMVNKRLVADLTEDPQHPKVQFPTEKACPACRGPDGRWITEQVLAYLKQMYSRHSIVHVGVMENQRVENVAKADTLHVQAKLIGTGMNYKIGMVDKKRLGWNFNIFDISLCVVLYAGSAVILILVFIKFIVRKRYRKKAYIHDLLGKV</sequence>
<dbReference type="InterPro" id="IPR017905">
    <property type="entry name" value="ERV/ALR_sulphydryl_oxidase"/>
</dbReference>
<dbReference type="AlphaFoldDB" id="A0AAN9V4C0"/>
<feature type="chain" id="PRO_5043012115" description="Sulfhydryl oxidase" evidence="11">
    <location>
        <begin position="20"/>
        <end position="643"/>
    </location>
</feature>
<feature type="transmembrane region" description="Helical" evidence="10">
    <location>
        <begin position="607"/>
        <end position="626"/>
    </location>
</feature>
<keyword evidence="3 10" id="KW-0285">Flavoprotein</keyword>
<dbReference type="Pfam" id="PF00085">
    <property type="entry name" value="Thioredoxin"/>
    <property type="match status" value="1"/>
</dbReference>
<dbReference type="PROSITE" id="PS51352">
    <property type="entry name" value="THIOREDOXIN_2"/>
    <property type="match status" value="1"/>
</dbReference>
<dbReference type="Gene3D" id="3.40.30.10">
    <property type="entry name" value="Glutaredoxin"/>
    <property type="match status" value="2"/>
</dbReference>
<dbReference type="GO" id="GO:0005615">
    <property type="term" value="C:extracellular space"/>
    <property type="evidence" value="ECO:0007669"/>
    <property type="project" value="TreeGrafter"/>
</dbReference>
<dbReference type="CDD" id="cd02992">
    <property type="entry name" value="PDI_a_QSOX"/>
    <property type="match status" value="1"/>
</dbReference>
<feature type="domain" description="ERV/ALR sulfhydryl oxidase" evidence="12">
    <location>
        <begin position="411"/>
        <end position="516"/>
    </location>
</feature>
<name>A0AAN9V4C0_9ORTH</name>
<organism evidence="14 15">
    <name type="scientific">Gryllus longicercus</name>
    <dbReference type="NCBI Taxonomy" id="2509291"/>
    <lineage>
        <taxon>Eukaryota</taxon>
        <taxon>Metazoa</taxon>
        <taxon>Ecdysozoa</taxon>
        <taxon>Arthropoda</taxon>
        <taxon>Hexapoda</taxon>
        <taxon>Insecta</taxon>
        <taxon>Pterygota</taxon>
        <taxon>Neoptera</taxon>
        <taxon>Polyneoptera</taxon>
        <taxon>Orthoptera</taxon>
        <taxon>Ensifera</taxon>
        <taxon>Gryllidea</taxon>
        <taxon>Grylloidea</taxon>
        <taxon>Gryllidae</taxon>
        <taxon>Gryllinae</taxon>
        <taxon>Gryllus</taxon>
    </lineage>
</organism>
<keyword evidence="10" id="KW-0472">Membrane</keyword>
<dbReference type="Gene3D" id="1.20.120.1960">
    <property type="entry name" value="QSOX sulfhydryl oxidase domain"/>
    <property type="match status" value="1"/>
</dbReference>
<comment type="similarity">
    <text evidence="2 10">Belongs to the quiescin-sulfhydryl oxidase (QSOX) family.</text>
</comment>
<gene>
    <name evidence="14" type="ORF">R5R35_002958</name>
</gene>
<dbReference type="Pfam" id="PF18371">
    <property type="entry name" value="FAD_SOX"/>
    <property type="match status" value="1"/>
</dbReference>
<keyword evidence="10" id="KW-1133">Transmembrane helix</keyword>
<reference evidence="14 15" key="1">
    <citation type="submission" date="2024-03" db="EMBL/GenBank/DDBJ databases">
        <title>The genome assembly and annotation of the cricket Gryllus longicercus Weissman &amp; Gray.</title>
        <authorList>
            <person name="Szrajer S."/>
            <person name="Gray D."/>
            <person name="Ylla G."/>
        </authorList>
    </citation>
    <scope>NUCLEOTIDE SEQUENCE [LARGE SCALE GENOMIC DNA]</scope>
    <source>
        <strain evidence="14">DAG 2021-001</strain>
        <tissue evidence="14">Whole body minus gut</tissue>
    </source>
</reference>
<protein>
    <recommendedName>
        <fullName evidence="10">Sulfhydryl oxidase</fullName>
        <ecNumber evidence="10">1.8.3.2</ecNumber>
    </recommendedName>
</protein>
<dbReference type="GO" id="GO:0016971">
    <property type="term" value="F:flavin-dependent sulfhydryl oxidase activity"/>
    <property type="evidence" value="ECO:0007669"/>
    <property type="project" value="InterPro"/>
</dbReference>
<dbReference type="InterPro" id="IPR041269">
    <property type="entry name" value="QSOX_Trx1"/>
</dbReference>
<evidence type="ECO:0000256" key="9">
    <source>
        <dbReference type="ARBA" id="ARBA00048864"/>
    </source>
</evidence>
<proteinExistence type="inferred from homology"/>
<dbReference type="PROSITE" id="PS51324">
    <property type="entry name" value="ERV_ALR"/>
    <property type="match status" value="1"/>
</dbReference>
<keyword evidence="8" id="KW-0325">Glycoprotein</keyword>
<evidence type="ECO:0000256" key="3">
    <source>
        <dbReference type="ARBA" id="ARBA00022630"/>
    </source>
</evidence>
<dbReference type="GO" id="GO:0006457">
    <property type="term" value="P:protein folding"/>
    <property type="evidence" value="ECO:0007669"/>
    <property type="project" value="TreeGrafter"/>
</dbReference>
<dbReference type="Gene3D" id="1.20.120.310">
    <property type="entry name" value="ERV/ALR sulfhydryl oxidase domain"/>
    <property type="match status" value="1"/>
</dbReference>
<dbReference type="Proteomes" id="UP001378592">
    <property type="component" value="Unassembled WGS sequence"/>
</dbReference>
<keyword evidence="7" id="KW-1015">Disulfide bond</keyword>
<evidence type="ECO:0000256" key="4">
    <source>
        <dbReference type="ARBA" id="ARBA00022729"/>
    </source>
</evidence>
<keyword evidence="6 10" id="KW-0560">Oxidoreductase</keyword>
<evidence type="ECO:0000256" key="7">
    <source>
        <dbReference type="ARBA" id="ARBA00023157"/>
    </source>
</evidence>
<evidence type="ECO:0000256" key="2">
    <source>
        <dbReference type="ARBA" id="ARBA00006041"/>
    </source>
</evidence>
<dbReference type="InterPro" id="IPR036774">
    <property type="entry name" value="ERV/ALR_sulphydryl_oxid_sf"/>
</dbReference>
<evidence type="ECO:0000256" key="8">
    <source>
        <dbReference type="ARBA" id="ARBA00023180"/>
    </source>
</evidence>
<comment type="function">
    <text evidence="10">Catalyzes the oxidation of sulfhydryl groups in peptide and protein thiols to disulfides with the reduction of oxygen to hydrogen peroxide.</text>
</comment>
<dbReference type="FunFam" id="1.20.120.310:FF:000001">
    <property type="entry name" value="Sulfhydryl oxidase"/>
    <property type="match status" value="1"/>
</dbReference>
<dbReference type="InterPro" id="IPR036249">
    <property type="entry name" value="Thioredoxin-like_sf"/>
</dbReference>
<evidence type="ECO:0000313" key="14">
    <source>
        <dbReference type="EMBL" id="KAK7790185.1"/>
    </source>
</evidence>
<dbReference type="GO" id="GO:0000139">
    <property type="term" value="C:Golgi membrane"/>
    <property type="evidence" value="ECO:0007669"/>
    <property type="project" value="TreeGrafter"/>
</dbReference>
<dbReference type="PROSITE" id="PS00194">
    <property type="entry name" value="THIOREDOXIN_1"/>
    <property type="match status" value="1"/>
</dbReference>
<dbReference type="EC" id="1.8.3.2" evidence="10"/>
<comment type="cofactor">
    <cofactor evidence="1 10">
        <name>FAD</name>
        <dbReference type="ChEBI" id="CHEBI:57692"/>
    </cofactor>
</comment>
<dbReference type="PANTHER" id="PTHR22897:SF8">
    <property type="entry name" value="SULFHYDRYL OXIDASE"/>
    <property type="match status" value="1"/>
</dbReference>
<dbReference type="InterPro" id="IPR040986">
    <property type="entry name" value="QSOX_FAD-bd_dom"/>
</dbReference>
<evidence type="ECO:0000256" key="10">
    <source>
        <dbReference type="RuleBase" id="RU371123"/>
    </source>
</evidence>
<dbReference type="InterPro" id="IPR042568">
    <property type="entry name" value="QSOX_FAD-bd_sf"/>
</dbReference>
<accession>A0AAN9V4C0</accession>
<evidence type="ECO:0000313" key="15">
    <source>
        <dbReference type="Proteomes" id="UP001378592"/>
    </source>
</evidence>
<evidence type="ECO:0000256" key="5">
    <source>
        <dbReference type="ARBA" id="ARBA00022827"/>
    </source>
</evidence>
<dbReference type="EMBL" id="JAZDUA010000656">
    <property type="protein sequence ID" value="KAK7790185.1"/>
    <property type="molecule type" value="Genomic_DNA"/>
</dbReference>
<keyword evidence="10" id="KW-0812">Transmembrane</keyword>
<dbReference type="GO" id="GO:0003756">
    <property type="term" value="F:protein disulfide isomerase activity"/>
    <property type="evidence" value="ECO:0007669"/>
    <property type="project" value="TreeGrafter"/>
</dbReference>
<evidence type="ECO:0000256" key="1">
    <source>
        <dbReference type="ARBA" id="ARBA00001974"/>
    </source>
</evidence>